<sequence>MSVYIDYSDSKNLLQALSNKSLRRVKKIGASPFPEPELSSEFWQKTPMRISALTKVNKIPFKNVMHKPTLSTANHHKRLIISNSPKNPNNISIELKEFHNQMRPLSQMRSRSTKSLRHNKSLNSQLDKPLTCSNSFILHEIPQKVKKMRFLQDPINKPITSFKILGQNLNCDTSNKFSYNDIVSFVKNIDINYTKYFEDLSSSQQNENIINEASPQDIVDYLRYTIPNREYWDYENESSITDIEEILQLAQKILKTFDLNSDGKIDKNEFLGVCSVYDFYMSNKPFNLRDEALLNEIQVKLQELKKLFRAYTDKDAIPSNAILNLFLSLKIFCSDIQLIHKIRSTKITFAVFLRWIGFFVKVHKCVIRLIH</sequence>
<evidence type="ECO:0000313" key="4">
    <source>
        <dbReference type="Proteomes" id="UP001162131"/>
    </source>
</evidence>
<accession>A0AAU9JGD5</accession>
<keyword evidence="4" id="KW-1185">Reference proteome</keyword>
<comment type="caution">
    <text evidence="3">The sequence shown here is derived from an EMBL/GenBank/DDBJ whole genome shotgun (WGS) entry which is preliminary data.</text>
</comment>
<evidence type="ECO:0000256" key="1">
    <source>
        <dbReference type="ARBA" id="ARBA00022837"/>
    </source>
</evidence>
<dbReference type="InterPro" id="IPR011992">
    <property type="entry name" value="EF-hand-dom_pair"/>
</dbReference>
<proteinExistence type="predicted"/>
<dbReference type="Gene3D" id="1.10.238.10">
    <property type="entry name" value="EF-hand"/>
    <property type="match status" value="1"/>
</dbReference>
<dbReference type="Proteomes" id="UP001162131">
    <property type="component" value="Unassembled WGS sequence"/>
</dbReference>
<protein>
    <recommendedName>
        <fullName evidence="2">EF-hand domain-containing protein</fullName>
    </recommendedName>
</protein>
<reference evidence="3" key="1">
    <citation type="submission" date="2021-09" db="EMBL/GenBank/DDBJ databases">
        <authorList>
            <consortium name="AG Swart"/>
            <person name="Singh M."/>
            <person name="Singh A."/>
            <person name="Seah K."/>
            <person name="Emmerich C."/>
        </authorList>
    </citation>
    <scope>NUCLEOTIDE SEQUENCE</scope>
    <source>
        <strain evidence="3">ATCC30299</strain>
    </source>
</reference>
<name>A0AAU9JGD5_9CILI</name>
<evidence type="ECO:0000259" key="2">
    <source>
        <dbReference type="PROSITE" id="PS50222"/>
    </source>
</evidence>
<organism evidence="3 4">
    <name type="scientific">Blepharisma stoltei</name>
    <dbReference type="NCBI Taxonomy" id="1481888"/>
    <lineage>
        <taxon>Eukaryota</taxon>
        <taxon>Sar</taxon>
        <taxon>Alveolata</taxon>
        <taxon>Ciliophora</taxon>
        <taxon>Postciliodesmatophora</taxon>
        <taxon>Heterotrichea</taxon>
        <taxon>Heterotrichida</taxon>
        <taxon>Blepharismidae</taxon>
        <taxon>Blepharisma</taxon>
    </lineage>
</organism>
<dbReference type="GO" id="GO:0005509">
    <property type="term" value="F:calcium ion binding"/>
    <property type="evidence" value="ECO:0007669"/>
    <property type="project" value="InterPro"/>
</dbReference>
<feature type="domain" description="EF-hand" evidence="2">
    <location>
        <begin position="245"/>
        <end position="280"/>
    </location>
</feature>
<keyword evidence="1" id="KW-0106">Calcium</keyword>
<dbReference type="PROSITE" id="PS50222">
    <property type="entry name" value="EF_HAND_2"/>
    <property type="match status" value="1"/>
</dbReference>
<dbReference type="PROSITE" id="PS00018">
    <property type="entry name" value="EF_HAND_1"/>
    <property type="match status" value="1"/>
</dbReference>
<gene>
    <name evidence="3" type="ORF">BSTOLATCC_MIC27324</name>
</gene>
<dbReference type="SUPFAM" id="SSF47473">
    <property type="entry name" value="EF-hand"/>
    <property type="match status" value="1"/>
</dbReference>
<dbReference type="InterPro" id="IPR018247">
    <property type="entry name" value="EF_Hand_1_Ca_BS"/>
</dbReference>
<dbReference type="InterPro" id="IPR002048">
    <property type="entry name" value="EF_hand_dom"/>
</dbReference>
<dbReference type="AlphaFoldDB" id="A0AAU9JGD5"/>
<dbReference type="EMBL" id="CAJZBQ010000027">
    <property type="protein sequence ID" value="CAG9320744.1"/>
    <property type="molecule type" value="Genomic_DNA"/>
</dbReference>
<evidence type="ECO:0000313" key="3">
    <source>
        <dbReference type="EMBL" id="CAG9320744.1"/>
    </source>
</evidence>